<dbReference type="PROSITE" id="PS50200">
    <property type="entry name" value="RA"/>
    <property type="match status" value="1"/>
</dbReference>
<protein>
    <recommendedName>
        <fullName evidence="9">Amyloid beta A4 precursor protein-binding family B member 1-interacting protein</fullName>
    </recommendedName>
    <alternativeName>
        <fullName evidence="10">APBB1-interacting protein 1</fullName>
    </alternativeName>
</protein>
<feature type="domain" description="Ras-associating" evidence="14">
    <location>
        <begin position="176"/>
        <end position="227"/>
    </location>
</feature>
<comment type="subcellular location">
    <subcellularLocation>
        <location evidence="1">Cell membrane</location>
        <topology evidence="1">Peripheral membrane protein</topology>
    </subcellularLocation>
    <subcellularLocation>
        <location evidence="3">Cell projection</location>
        <location evidence="3">Lamellipodium</location>
    </subcellularLocation>
    <subcellularLocation>
        <location evidence="2">Cytoplasm</location>
        <location evidence="2">Cytoskeleton</location>
    </subcellularLocation>
</comment>
<dbReference type="PANTHER" id="PTHR11243:SF14">
    <property type="entry name" value="AMYLOID BETA A4 PRECURSOR PROTEIN-BINDING FAMILY B MEMBER 1-INTERACTING PROTEIN"/>
    <property type="match status" value="1"/>
</dbReference>
<dbReference type="GO" id="GO:0007165">
    <property type="term" value="P:signal transduction"/>
    <property type="evidence" value="ECO:0007669"/>
    <property type="project" value="InterPro"/>
</dbReference>
<keyword evidence="4" id="KW-1003">Cell membrane</keyword>
<dbReference type="InterPro" id="IPR039665">
    <property type="entry name" value="PH_APBB1IP"/>
</dbReference>
<dbReference type="CDD" id="cd01259">
    <property type="entry name" value="PH_APBB1IP"/>
    <property type="match status" value="1"/>
</dbReference>
<evidence type="ECO:0000259" key="13">
    <source>
        <dbReference type="PROSITE" id="PS50003"/>
    </source>
</evidence>
<feature type="region of interest" description="Disordered" evidence="12">
    <location>
        <begin position="498"/>
        <end position="547"/>
    </location>
</feature>
<dbReference type="GO" id="GO:0005856">
    <property type="term" value="C:cytoskeleton"/>
    <property type="evidence" value="ECO:0007669"/>
    <property type="project" value="UniProtKB-SubCell"/>
</dbReference>
<evidence type="ECO:0000313" key="16">
    <source>
        <dbReference type="Proteomes" id="UP000233140"/>
    </source>
</evidence>
<evidence type="ECO:0000256" key="4">
    <source>
        <dbReference type="ARBA" id="ARBA00022475"/>
    </source>
</evidence>
<accession>A0A2K5XQN8</accession>
<dbReference type="AlphaFoldDB" id="A0A2K5XQN8"/>
<feature type="region of interest" description="Disordered" evidence="12">
    <location>
        <begin position="429"/>
        <end position="450"/>
    </location>
</feature>
<keyword evidence="5" id="KW-0963">Cytoplasm</keyword>
<evidence type="ECO:0000256" key="11">
    <source>
        <dbReference type="SAM" id="Coils"/>
    </source>
</evidence>
<dbReference type="Gene3D" id="3.10.20.90">
    <property type="entry name" value="Phosphatidylinositol 3-kinase Catalytic Subunit, Chain A, domain 1"/>
    <property type="match status" value="1"/>
</dbReference>
<dbReference type="GO" id="GO:0005886">
    <property type="term" value="C:plasma membrane"/>
    <property type="evidence" value="ECO:0007669"/>
    <property type="project" value="UniProtKB-SubCell"/>
</dbReference>
<reference evidence="15" key="2">
    <citation type="submission" date="2025-09" db="UniProtKB">
        <authorList>
            <consortium name="Ensembl"/>
        </authorList>
    </citation>
    <scope>IDENTIFICATION</scope>
</reference>
<keyword evidence="11" id="KW-0175">Coiled coil</keyword>
<dbReference type="SUPFAM" id="SSF54236">
    <property type="entry name" value="Ubiquitin-like"/>
    <property type="match status" value="1"/>
</dbReference>
<dbReference type="PROSITE" id="PS50003">
    <property type="entry name" value="PH_DOMAIN"/>
    <property type="match status" value="1"/>
</dbReference>
<keyword evidence="6" id="KW-0472">Membrane</keyword>
<keyword evidence="7" id="KW-0206">Cytoskeleton</keyword>
<dbReference type="InterPro" id="IPR011993">
    <property type="entry name" value="PH-like_dom_sf"/>
</dbReference>
<evidence type="ECO:0000256" key="12">
    <source>
        <dbReference type="SAM" id="MobiDB-lite"/>
    </source>
</evidence>
<dbReference type="InterPro" id="IPR029071">
    <property type="entry name" value="Ubiquitin-like_domsf"/>
</dbReference>
<dbReference type="Ensembl" id="ENSMLET00000026875.1">
    <property type="protein sequence ID" value="ENSMLEP00000005621.1"/>
    <property type="gene ID" value="ENSMLEG00000024572.1"/>
</dbReference>
<dbReference type="InterPro" id="IPR039664">
    <property type="entry name" value="GRB/APBB1IP"/>
</dbReference>
<dbReference type="Proteomes" id="UP000233140">
    <property type="component" value="Unassembled WGS sequence"/>
</dbReference>
<evidence type="ECO:0000256" key="3">
    <source>
        <dbReference type="ARBA" id="ARBA00004510"/>
    </source>
</evidence>
<dbReference type="GO" id="GO:0005829">
    <property type="term" value="C:cytosol"/>
    <property type="evidence" value="ECO:0007669"/>
    <property type="project" value="Ensembl"/>
</dbReference>
<organism evidence="15 16">
    <name type="scientific">Mandrillus leucophaeus</name>
    <name type="common">Drill</name>
    <name type="synonym">Papio leucophaeus</name>
    <dbReference type="NCBI Taxonomy" id="9568"/>
    <lineage>
        <taxon>Eukaryota</taxon>
        <taxon>Metazoa</taxon>
        <taxon>Chordata</taxon>
        <taxon>Craniata</taxon>
        <taxon>Vertebrata</taxon>
        <taxon>Euteleostomi</taxon>
        <taxon>Mammalia</taxon>
        <taxon>Eutheria</taxon>
        <taxon>Euarchontoglires</taxon>
        <taxon>Primates</taxon>
        <taxon>Haplorrhini</taxon>
        <taxon>Catarrhini</taxon>
        <taxon>Cercopithecidae</taxon>
        <taxon>Cercopithecinae</taxon>
        <taxon>Mandrillus</taxon>
    </lineage>
</organism>
<evidence type="ECO:0000256" key="6">
    <source>
        <dbReference type="ARBA" id="ARBA00023136"/>
    </source>
</evidence>
<sequence length="547" mass="60799">MGESSEDIDQMFSTLLGEMDLLTQSLGVDTLPPPDPNPPRAEFNYSVGFKDLNESLNALEDQDLEALMADLVADISEAEQRTIQAQKESSQNQHHSASLQASNFSGAAPLGHGTNVAATGISQYEDDLPPPPADPVLDLPLPPPPPEPLSQEEEEAQAKADKIKLALEKLKEAKVKKLVVKVHMDDNSTKSLMVDERQLARDVLDNLFEKTHCDCNVDWCLYEIYPELQIGKSHPQQWAVLQKPCGFAVLRNFYLDNRGKKESKETNEKMNAKNKESLLEESFCGTSIIVPELEGALYLKEDGKKSWKRRYFLLRASGIYYVPKGKTKTSRDLACFIQFENVNIYYGTQHKMKYKAPTDYCFVLKHPQIQKESQYIKYLCCDDARTLNQWVMGIRIAKYGKTLYDNYQRAVAKAGLASRWTNLGTVNAAAPAQPSTGPINGTAQPNGQMPQAAHSVSAVLQEAQRHAETSKVKPPMFPKPMFSTIRIVPITALLKSRVQPSPAVAKRPPMPPKRHENPGTPSGAGGGEQDFMSDLMKALQKKRGNVS</sequence>
<evidence type="ECO:0000256" key="1">
    <source>
        <dbReference type="ARBA" id="ARBA00004202"/>
    </source>
</evidence>
<name>A0A2K5XQN8_MANLE</name>
<evidence type="ECO:0000256" key="8">
    <source>
        <dbReference type="ARBA" id="ARBA00038382"/>
    </source>
</evidence>
<dbReference type="SMART" id="SM00233">
    <property type="entry name" value="PH"/>
    <property type="match status" value="1"/>
</dbReference>
<dbReference type="STRING" id="9568.ENSMLEP00000005621"/>
<dbReference type="InterPro" id="IPR001849">
    <property type="entry name" value="PH_domain"/>
</dbReference>
<dbReference type="Pfam" id="PF21989">
    <property type="entry name" value="RA_2"/>
    <property type="match status" value="1"/>
</dbReference>
<reference evidence="15" key="1">
    <citation type="submission" date="2025-08" db="UniProtKB">
        <authorList>
            <consortium name="Ensembl"/>
        </authorList>
    </citation>
    <scope>IDENTIFICATION</scope>
</reference>
<dbReference type="SMART" id="SM00314">
    <property type="entry name" value="RA"/>
    <property type="match status" value="1"/>
</dbReference>
<feature type="compositionally biased region" description="Polar residues" evidence="12">
    <location>
        <begin position="433"/>
        <end position="449"/>
    </location>
</feature>
<dbReference type="Gene3D" id="2.30.29.30">
    <property type="entry name" value="Pleckstrin-homology domain (PH domain)/Phosphotyrosine-binding domain (PTB)"/>
    <property type="match status" value="1"/>
</dbReference>
<keyword evidence="16" id="KW-1185">Reference proteome</keyword>
<evidence type="ECO:0000259" key="14">
    <source>
        <dbReference type="PROSITE" id="PS50200"/>
    </source>
</evidence>
<dbReference type="SUPFAM" id="SSF50729">
    <property type="entry name" value="PH domain-like"/>
    <property type="match status" value="1"/>
</dbReference>
<evidence type="ECO:0000256" key="7">
    <source>
        <dbReference type="ARBA" id="ARBA00023212"/>
    </source>
</evidence>
<evidence type="ECO:0000256" key="2">
    <source>
        <dbReference type="ARBA" id="ARBA00004245"/>
    </source>
</evidence>
<dbReference type="FunFam" id="2.30.29.30:FF:000048">
    <property type="entry name" value="Ras association (RalGDS/AF-6) and pleckstrin homology domains 1"/>
    <property type="match status" value="1"/>
</dbReference>
<feature type="region of interest" description="Disordered" evidence="12">
    <location>
        <begin position="122"/>
        <end position="158"/>
    </location>
</feature>
<evidence type="ECO:0000313" key="15">
    <source>
        <dbReference type="Ensembl" id="ENSMLEP00000005621.1"/>
    </source>
</evidence>
<evidence type="ECO:0000256" key="5">
    <source>
        <dbReference type="ARBA" id="ARBA00022490"/>
    </source>
</evidence>
<dbReference type="GeneTree" id="ENSGT00940000156105"/>
<dbReference type="InterPro" id="IPR000159">
    <property type="entry name" value="RA_dom"/>
</dbReference>
<comment type="similarity">
    <text evidence="8">Belongs to the MRL family.</text>
</comment>
<feature type="coiled-coil region" evidence="11">
    <location>
        <begin position="61"/>
        <end position="88"/>
    </location>
</feature>
<dbReference type="Pfam" id="PF00169">
    <property type="entry name" value="PH"/>
    <property type="match status" value="1"/>
</dbReference>
<dbReference type="PANTHER" id="PTHR11243">
    <property type="entry name" value="GROWTH FACTOR RECEPTOR-BOUND PROTEIN"/>
    <property type="match status" value="1"/>
</dbReference>
<evidence type="ECO:0000256" key="9">
    <source>
        <dbReference type="ARBA" id="ARBA00040699"/>
    </source>
</evidence>
<feature type="compositionally biased region" description="Pro residues" evidence="12">
    <location>
        <begin position="129"/>
        <end position="148"/>
    </location>
</feature>
<dbReference type="OMA" id="CCDDQAT"/>
<proteinExistence type="inferred from homology"/>
<evidence type="ECO:0000256" key="10">
    <source>
        <dbReference type="ARBA" id="ARBA00042746"/>
    </source>
</evidence>
<feature type="domain" description="PH" evidence="13">
    <location>
        <begin position="290"/>
        <end position="399"/>
    </location>
</feature>
<gene>
    <name evidence="15" type="primary">APBB1IP</name>
</gene>
<dbReference type="GO" id="GO:0030027">
    <property type="term" value="C:lamellipodium"/>
    <property type="evidence" value="ECO:0007669"/>
    <property type="project" value="UniProtKB-SubCell"/>
</dbReference>